<feature type="signal peptide" evidence="3">
    <location>
        <begin position="1"/>
        <end position="22"/>
    </location>
</feature>
<dbReference type="InterPro" id="IPR011042">
    <property type="entry name" value="6-blade_b-propeller_TolB-like"/>
</dbReference>
<reference evidence="4" key="1">
    <citation type="submission" date="2023-01" db="EMBL/GenBank/DDBJ databases">
        <title>Vibrio sp. CB1-14 genome sequencing.</title>
        <authorList>
            <person name="Otstavnykh N."/>
            <person name="Isaeva M."/>
            <person name="Meleshko D."/>
        </authorList>
    </citation>
    <scope>NUCLEOTIDE SEQUENCE</scope>
    <source>
        <strain evidence="4">CB1-14</strain>
    </source>
</reference>
<dbReference type="RefSeq" id="WP_353499772.1">
    <property type="nucleotide sequence ID" value="NZ_CP115921.1"/>
</dbReference>
<dbReference type="EMBL" id="CP115921">
    <property type="protein sequence ID" value="XCD18627.1"/>
    <property type="molecule type" value="Genomic_DNA"/>
</dbReference>
<dbReference type="PANTHER" id="PTHR10009:SF18">
    <property type="entry name" value="PROTEIN YELLOW-LIKE PROTEIN"/>
    <property type="match status" value="1"/>
</dbReference>
<keyword evidence="3" id="KW-0732">Signal</keyword>
<name>A0AAU8BST8_9VIBR</name>
<evidence type="ECO:0000256" key="2">
    <source>
        <dbReference type="ARBA" id="ARBA00022525"/>
    </source>
</evidence>
<dbReference type="KEGG" id="vck:PG915_17865"/>
<dbReference type="GO" id="GO:0005576">
    <property type="term" value="C:extracellular region"/>
    <property type="evidence" value="ECO:0007669"/>
    <property type="project" value="UniProtKB-SubCell"/>
</dbReference>
<evidence type="ECO:0000256" key="1">
    <source>
        <dbReference type="ARBA" id="ARBA00004613"/>
    </source>
</evidence>
<proteinExistence type="predicted"/>
<dbReference type="InterPro" id="IPR017996">
    <property type="entry name" value="MRJP/yellow-related"/>
</dbReference>
<dbReference type="Gene3D" id="2.120.10.30">
    <property type="entry name" value="TolB, C-terminal domain"/>
    <property type="match status" value="1"/>
</dbReference>
<keyword evidence="2" id="KW-0964">Secreted</keyword>
<evidence type="ECO:0000313" key="4">
    <source>
        <dbReference type="EMBL" id="XCD18627.1"/>
    </source>
</evidence>
<sequence length="361" mass="39035">MSRATHILLALASVSLLNSALAADIEVVAEMNGTRPGNITVTEQGRTFLSMQPLDAPELRVVELLQDGTAAAFPSQDWSDGPEQGEVGFASVIGIDSTPNGVVWILDMGSATSAPQVVAWDSVSDRLYKRIEISKDVVVANSFLQDFALDTKRNLMYVADTTLGNLAGEPAPAFVIVDLETGQSRRVLTSNPALLAPKHNVDIDGNLMAAKREDGTIDALYLGLNPITIDSDFEWVYFGTVNGSVIYRIPAKALADKTMSEQSLASTIEFYSEKRPSDGMIISAGGDIYVGDVEKNAIGVVRNGQYQIFAQDDKLLSWADGFSIQGQYLYLTQNSLNLNPALNQGKEGSSKPYHVLRIKLD</sequence>
<feature type="chain" id="PRO_5043885320" evidence="3">
    <location>
        <begin position="23"/>
        <end position="361"/>
    </location>
</feature>
<dbReference type="PANTHER" id="PTHR10009">
    <property type="entry name" value="PROTEIN YELLOW-RELATED"/>
    <property type="match status" value="1"/>
</dbReference>
<dbReference type="Pfam" id="PF03022">
    <property type="entry name" value="MRJP"/>
    <property type="match status" value="1"/>
</dbReference>
<dbReference type="AlphaFoldDB" id="A0AAU8BST8"/>
<gene>
    <name evidence="4" type="ORF">PG915_17865</name>
</gene>
<accession>A0AAU8BST8</accession>
<organism evidence="4">
    <name type="scientific">Vibrio chaetopteri</name>
    <dbReference type="NCBI Taxonomy" id="3016528"/>
    <lineage>
        <taxon>Bacteria</taxon>
        <taxon>Pseudomonadati</taxon>
        <taxon>Pseudomonadota</taxon>
        <taxon>Gammaproteobacteria</taxon>
        <taxon>Vibrionales</taxon>
        <taxon>Vibrionaceae</taxon>
        <taxon>Vibrio</taxon>
    </lineage>
</organism>
<comment type="subcellular location">
    <subcellularLocation>
        <location evidence="1">Secreted</location>
    </subcellularLocation>
</comment>
<dbReference type="SUPFAM" id="SSF63829">
    <property type="entry name" value="Calcium-dependent phosphotriesterase"/>
    <property type="match status" value="1"/>
</dbReference>
<protein>
    <submittedName>
        <fullName evidence="4">L-dopachrome tautomerase-related protein</fullName>
    </submittedName>
</protein>
<evidence type="ECO:0000256" key="3">
    <source>
        <dbReference type="SAM" id="SignalP"/>
    </source>
</evidence>